<dbReference type="InterPro" id="IPR008969">
    <property type="entry name" value="CarboxyPept-like_regulatory"/>
</dbReference>
<keyword evidence="3 8" id="KW-1134">Transmembrane beta strand</keyword>
<sequence>MFHHKTRKFGLLALSLATTLMAFGQDETIRLQSNRLTCKQTIQLIEEQTDYSVVYSNSKLNLNTPVRVKGHEMRMGDLLTAALKGQNMRYEIRNKHIIISDATADAATNGQTHSTNSTQQTKKVSGRVVDSKGEPLIGAAVKVKGSSAATVTDLEGNFTLNNVAANATLEVTYIGYTAQAVEAKGGAPLNIVMNEDAQSLDELVVVGYGTQKKSSLTASISTVKSSDLAKQVTTNVASALQGRAPGVEILQNGGEAGGDVSILIRGAGSFGSTEPLYVIDGAFSNNGLNSLNSKDIESIEILKDGSAAAIYGSRAANGVVLITTKSGRAGKTKVELSSDFSYQTPMHMLDFMNSSQWRQFATTVANNSPAYEVAKENASPTNPNADIDWQDLYYRNASMYSFGASVSGGGEHSTFSTSLGYQDQTGIIIQSDYKKYNGRINGTYQKGRFTVAENLAVAFTKKQTPPTSRPIEIPTVPVTDSYGRYISTPAELGYATTNIDIDNSLAQIYNRNQWTKKTDITGSVSVKYDILKGLAYKIGFAGSYLNAHGYTHTPAYASYWDVNGVADSRFSQPYTSLAESRNEQFNYTIDNLLTYNKELGGHTFDALLGTSWMQEWNRTMSINSGTNDLGAASVTTYNGVGVVGSDEYDAALLSFFARLNYDYMNRYMLSLSVRSDKSSKFAKNHRTGWFPSVSAGWNVSEEKFFNIPWISKMKLRASYGILGANFITPYSFVSTAYGPVPTILNNKRQFGYVTRFAQSDLKWEKAISSNMGIEMGFLNNTLTFTGEYYYKRNNDLLAPLEALPSSGQTIVINNPDVPYYNSASVENKGWEFTLGYRNHWKDWSFDILGNITFMKNKVIKLGEGVQPIRGSLMSSKFNDRPTITKEGLPIGSFWGYKVAGINENGDFLYESVDGTSKTAKDIAETDKQVIGNPTPDFTYGLNINLGYKNWDLTMFLQGSHGNDIFAAAKYNFYFNYDSNCLVDALNSWTTTNSGSTLPIAKTDNYYGGNSLPSSFYVENGSYLRCKNIQLGYNFNEKLLQKTNFISACRIYVGVQNLFTITSYPLYDPEVSSNTLFDRGIDGLYRNAPRINARTWNFGINITL</sequence>
<dbReference type="Gene3D" id="2.40.170.20">
    <property type="entry name" value="TonB-dependent receptor, beta-barrel domain"/>
    <property type="match status" value="1"/>
</dbReference>
<dbReference type="Pfam" id="PF13715">
    <property type="entry name" value="CarbopepD_reg_2"/>
    <property type="match status" value="1"/>
</dbReference>
<dbReference type="GO" id="GO:0009279">
    <property type="term" value="C:cell outer membrane"/>
    <property type="evidence" value="ECO:0007669"/>
    <property type="project" value="UniProtKB-SubCell"/>
</dbReference>
<evidence type="ECO:0000256" key="7">
    <source>
        <dbReference type="ARBA" id="ARBA00023237"/>
    </source>
</evidence>
<feature type="domain" description="TonB-dependent receptor-like beta-barrel" evidence="11">
    <location>
        <begin position="496"/>
        <end position="1057"/>
    </location>
</feature>
<evidence type="ECO:0000259" key="12">
    <source>
        <dbReference type="Pfam" id="PF07715"/>
    </source>
</evidence>
<evidence type="ECO:0000313" key="13">
    <source>
        <dbReference type="EMBL" id="BFO74773.1"/>
    </source>
</evidence>
<evidence type="ECO:0000259" key="11">
    <source>
        <dbReference type="Pfam" id="PF00593"/>
    </source>
</evidence>
<dbReference type="AlphaFoldDB" id="A0AB33IZ09"/>
<keyword evidence="2 8" id="KW-0813">Transport</keyword>
<feature type="signal peptide" evidence="10">
    <location>
        <begin position="1"/>
        <end position="24"/>
    </location>
</feature>
<keyword evidence="5 9" id="KW-0798">TonB box</keyword>
<dbReference type="EMBL" id="AP035786">
    <property type="protein sequence ID" value="BFO74773.1"/>
    <property type="molecule type" value="Genomic_DNA"/>
</dbReference>
<accession>A0AB33IZ09</accession>
<dbReference type="NCBIfam" id="TIGR04057">
    <property type="entry name" value="SusC_RagA_signa"/>
    <property type="match status" value="1"/>
</dbReference>
<dbReference type="SUPFAM" id="SSF49464">
    <property type="entry name" value="Carboxypeptidase regulatory domain-like"/>
    <property type="match status" value="1"/>
</dbReference>
<dbReference type="InterPro" id="IPR012910">
    <property type="entry name" value="Plug_dom"/>
</dbReference>
<comment type="subcellular location">
    <subcellularLocation>
        <location evidence="1 8">Cell outer membrane</location>
        <topology evidence="1 8">Multi-pass membrane protein</topology>
    </subcellularLocation>
</comment>
<gene>
    <name evidence="13" type="ORF">GTC17254_23700</name>
</gene>
<keyword evidence="13" id="KW-0675">Receptor</keyword>
<dbReference type="NCBIfam" id="TIGR04056">
    <property type="entry name" value="OMP_RagA_SusC"/>
    <property type="match status" value="1"/>
</dbReference>
<dbReference type="InterPro" id="IPR037066">
    <property type="entry name" value="Plug_dom_sf"/>
</dbReference>
<feature type="domain" description="TonB-dependent receptor plug" evidence="12">
    <location>
        <begin position="213"/>
        <end position="319"/>
    </location>
</feature>
<evidence type="ECO:0000256" key="1">
    <source>
        <dbReference type="ARBA" id="ARBA00004571"/>
    </source>
</evidence>
<evidence type="ECO:0000256" key="9">
    <source>
        <dbReference type="RuleBase" id="RU003357"/>
    </source>
</evidence>
<dbReference type="InterPro" id="IPR023996">
    <property type="entry name" value="TonB-dep_OMP_SusC/RagA"/>
</dbReference>
<dbReference type="PROSITE" id="PS52016">
    <property type="entry name" value="TONB_DEPENDENT_REC_3"/>
    <property type="match status" value="1"/>
</dbReference>
<keyword evidence="10" id="KW-0732">Signal</keyword>
<evidence type="ECO:0000256" key="5">
    <source>
        <dbReference type="ARBA" id="ARBA00023077"/>
    </source>
</evidence>
<evidence type="ECO:0000256" key="6">
    <source>
        <dbReference type="ARBA" id="ARBA00023136"/>
    </source>
</evidence>
<proteinExistence type="inferred from homology"/>
<organism evidence="13">
    <name type="scientific">Prevotella sp. GTC17254</name>
    <dbReference type="NCBI Taxonomy" id="3236794"/>
    <lineage>
        <taxon>Bacteria</taxon>
        <taxon>Pseudomonadati</taxon>
        <taxon>Bacteroidota</taxon>
        <taxon>Bacteroidia</taxon>
        <taxon>Bacteroidales</taxon>
        <taxon>Prevotellaceae</taxon>
        <taxon>Prevotella</taxon>
    </lineage>
</organism>
<dbReference type="InterPro" id="IPR036942">
    <property type="entry name" value="Beta-barrel_TonB_sf"/>
</dbReference>
<protein>
    <submittedName>
        <fullName evidence="13">TonB-dependent receptor</fullName>
    </submittedName>
</protein>
<keyword evidence="6 8" id="KW-0472">Membrane</keyword>
<evidence type="ECO:0000256" key="8">
    <source>
        <dbReference type="PROSITE-ProRule" id="PRU01360"/>
    </source>
</evidence>
<dbReference type="Gene3D" id="2.170.130.10">
    <property type="entry name" value="TonB-dependent receptor, plug domain"/>
    <property type="match status" value="1"/>
</dbReference>
<comment type="similarity">
    <text evidence="8 9">Belongs to the TonB-dependent receptor family.</text>
</comment>
<evidence type="ECO:0000256" key="3">
    <source>
        <dbReference type="ARBA" id="ARBA00022452"/>
    </source>
</evidence>
<dbReference type="SUPFAM" id="SSF56935">
    <property type="entry name" value="Porins"/>
    <property type="match status" value="1"/>
</dbReference>
<reference evidence="13" key="1">
    <citation type="submission" date="2024-07" db="EMBL/GenBank/DDBJ databases">
        <title>Complete genome sequence of Prevotella sp. YM-2024 GTC17254.</title>
        <authorList>
            <person name="Hayashi M."/>
            <person name="Muto Y."/>
            <person name="Tanaka K."/>
            <person name="Niwa H."/>
        </authorList>
    </citation>
    <scope>NUCLEOTIDE SEQUENCE</scope>
    <source>
        <strain evidence="13">GTC17254</strain>
    </source>
</reference>
<keyword evidence="4 8" id="KW-0812">Transmembrane</keyword>
<evidence type="ECO:0000256" key="4">
    <source>
        <dbReference type="ARBA" id="ARBA00022692"/>
    </source>
</evidence>
<evidence type="ECO:0000256" key="2">
    <source>
        <dbReference type="ARBA" id="ARBA00022448"/>
    </source>
</evidence>
<name>A0AB33IZ09_9BACT</name>
<evidence type="ECO:0000256" key="10">
    <source>
        <dbReference type="SAM" id="SignalP"/>
    </source>
</evidence>
<dbReference type="InterPro" id="IPR039426">
    <property type="entry name" value="TonB-dep_rcpt-like"/>
</dbReference>
<dbReference type="Gene3D" id="2.60.40.1120">
    <property type="entry name" value="Carboxypeptidase-like, regulatory domain"/>
    <property type="match status" value="1"/>
</dbReference>
<dbReference type="InterPro" id="IPR023997">
    <property type="entry name" value="TonB-dep_OMP_SusC/RagA_CS"/>
</dbReference>
<dbReference type="InterPro" id="IPR000531">
    <property type="entry name" value="Beta-barrel_TonB"/>
</dbReference>
<dbReference type="FunFam" id="2.60.40.1120:FF:000003">
    <property type="entry name" value="Outer membrane protein Omp121"/>
    <property type="match status" value="1"/>
</dbReference>
<dbReference type="Pfam" id="PF00593">
    <property type="entry name" value="TonB_dep_Rec_b-barrel"/>
    <property type="match status" value="1"/>
</dbReference>
<keyword evidence="7 8" id="KW-0998">Cell outer membrane</keyword>
<dbReference type="Pfam" id="PF07715">
    <property type="entry name" value="Plug"/>
    <property type="match status" value="1"/>
</dbReference>
<feature type="chain" id="PRO_5044271274" evidence="10">
    <location>
        <begin position="25"/>
        <end position="1103"/>
    </location>
</feature>